<dbReference type="InterPro" id="IPR025018">
    <property type="entry name" value="DUF3953"/>
</dbReference>
<keyword evidence="1" id="KW-0472">Membrane</keyword>
<dbReference type="Proteomes" id="UP001549104">
    <property type="component" value="Unassembled WGS sequence"/>
</dbReference>
<dbReference type="Pfam" id="PF13129">
    <property type="entry name" value="DUF3953"/>
    <property type="match status" value="1"/>
</dbReference>
<evidence type="ECO:0000256" key="1">
    <source>
        <dbReference type="SAM" id="Phobius"/>
    </source>
</evidence>
<protein>
    <submittedName>
        <fullName evidence="2">MAPEG superfamily protein</fullName>
    </submittedName>
</protein>
<dbReference type="EMBL" id="JBEPME010000008">
    <property type="protein sequence ID" value="MET3659183.1"/>
    <property type="molecule type" value="Genomic_DNA"/>
</dbReference>
<evidence type="ECO:0000313" key="2">
    <source>
        <dbReference type="EMBL" id="MET3659183.1"/>
    </source>
</evidence>
<reference evidence="2 3" key="1">
    <citation type="submission" date="2024-06" db="EMBL/GenBank/DDBJ databases">
        <title>Sorghum-associated microbial communities from plants grown in Nebraska, USA.</title>
        <authorList>
            <person name="Schachtman D."/>
        </authorList>
    </citation>
    <scope>NUCLEOTIDE SEQUENCE [LARGE SCALE GENOMIC DNA]</scope>
    <source>
        <strain evidence="2 3">1288</strain>
    </source>
</reference>
<feature type="transmembrane region" description="Helical" evidence="1">
    <location>
        <begin position="35"/>
        <end position="52"/>
    </location>
</feature>
<sequence length="82" mass="9639">MEERNFDTLKLFQMFFAILFMLLIIYGKVTGKYNLLPLTLILMSVIFLIIGIREYKKTQSLMWGIFYLCTSLFILFVGVKAL</sequence>
<feature type="transmembrane region" description="Helical" evidence="1">
    <location>
        <begin position="61"/>
        <end position="79"/>
    </location>
</feature>
<evidence type="ECO:0000313" key="3">
    <source>
        <dbReference type="Proteomes" id="UP001549104"/>
    </source>
</evidence>
<accession>A0ABV2KGI4</accession>
<keyword evidence="1" id="KW-1133">Transmembrane helix</keyword>
<organism evidence="2 3">
    <name type="scientific">Sporosarcina psychrophila</name>
    <name type="common">Bacillus psychrophilus</name>
    <dbReference type="NCBI Taxonomy" id="1476"/>
    <lineage>
        <taxon>Bacteria</taxon>
        <taxon>Bacillati</taxon>
        <taxon>Bacillota</taxon>
        <taxon>Bacilli</taxon>
        <taxon>Bacillales</taxon>
        <taxon>Caryophanaceae</taxon>
        <taxon>Sporosarcina</taxon>
    </lineage>
</organism>
<keyword evidence="1" id="KW-0812">Transmembrane</keyword>
<proteinExistence type="predicted"/>
<feature type="transmembrane region" description="Helical" evidence="1">
    <location>
        <begin position="12"/>
        <end position="29"/>
    </location>
</feature>
<gene>
    <name evidence="2" type="ORF">ABIC55_004303</name>
</gene>
<name>A0ABV2KGI4_SPOPS</name>
<comment type="caution">
    <text evidence="2">The sequence shown here is derived from an EMBL/GenBank/DDBJ whole genome shotgun (WGS) entry which is preliminary data.</text>
</comment>
<keyword evidence="3" id="KW-1185">Reference proteome</keyword>